<dbReference type="GO" id="GO:0015074">
    <property type="term" value="P:DNA integration"/>
    <property type="evidence" value="ECO:0007669"/>
    <property type="project" value="InterPro"/>
</dbReference>
<dbReference type="SUPFAM" id="SSF53098">
    <property type="entry name" value="Ribonuclease H-like"/>
    <property type="match status" value="1"/>
</dbReference>
<dbReference type="InterPro" id="IPR001584">
    <property type="entry name" value="Integrase_cat-core"/>
</dbReference>
<evidence type="ECO:0000313" key="3">
    <source>
        <dbReference type="EMBL" id="GEU88989.1"/>
    </source>
</evidence>
<sequence>MFSPNYPTSNTDDAFSSNFFDYTTASPGNISPDPPDNLSKNLLASPPISPFYNVQAYNTANKPHIPSPDPITTSVLLTPSSVLPPSPLFDPRRFFVPEDLLPPKTQIHHPSSSSTTLSNLSQKQACVKPSTSASGSQLLGNTKKDKIQRPPSSTQKNKVEANPRIVKSSLKNKKCAVEPKGTAIRKVWKQTSKVFTKTGYTWRPNGQTFTIVGNAYSLTRITTTAKDPHRKPTDLETNTPKPVVTLVYSRKPRKTKTNVPISKPKIIKSISANNMKPSTIKFRTDHVEKIMGYGDYHIRNAIISRVYYVEGLGHNLFSIGQFCDSNLQVAFCQHTCFIRNLEGDDLLTGSRGNNLYTLSLGYMKSKKKPHKPKSEDTNQKKLYLLHMDLCGPMRVTSVNEKKYILVIVDDYSRFTWVKFLRTKDEGSEFIIKSIKMIQVRLKTPVYQIRTDNETEFVNQTLREYYEKVGISHETSVSCSPKQNGVVERCNCTLIEAARTISELALHEMTPAIISSGLLPNPSPSTSYVPPLRTDWDILFQPLFDELLTPPPSVNLPTLKSLAQLLK</sequence>
<name>A0A6L2NUE7_TANCI</name>
<dbReference type="EMBL" id="BKCJ010009865">
    <property type="protein sequence ID" value="GEU88989.1"/>
    <property type="molecule type" value="Genomic_DNA"/>
</dbReference>
<protein>
    <submittedName>
        <fullName evidence="3">Putative ribonuclease H-like domain-containing protein</fullName>
    </submittedName>
</protein>
<feature type="compositionally biased region" description="Low complexity" evidence="1">
    <location>
        <begin position="111"/>
        <end position="121"/>
    </location>
</feature>
<dbReference type="PROSITE" id="PS50994">
    <property type="entry name" value="INTEGRASE"/>
    <property type="match status" value="1"/>
</dbReference>
<comment type="caution">
    <text evidence="3">The sequence shown here is derived from an EMBL/GenBank/DDBJ whole genome shotgun (WGS) entry which is preliminary data.</text>
</comment>
<proteinExistence type="predicted"/>
<accession>A0A6L2NUE7</accession>
<feature type="domain" description="Integrase catalytic" evidence="2">
    <location>
        <begin position="368"/>
        <end position="542"/>
    </location>
</feature>
<evidence type="ECO:0000256" key="1">
    <source>
        <dbReference type="SAM" id="MobiDB-lite"/>
    </source>
</evidence>
<dbReference type="InterPro" id="IPR039537">
    <property type="entry name" value="Retrotran_Ty1/copia-like"/>
</dbReference>
<gene>
    <name evidence="3" type="ORF">Tci_060967</name>
</gene>
<dbReference type="InterPro" id="IPR012337">
    <property type="entry name" value="RNaseH-like_sf"/>
</dbReference>
<dbReference type="Gene3D" id="3.30.420.10">
    <property type="entry name" value="Ribonuclease H-like superfamily/Ribonuclease H"/>
    <property type="match status" value="1"/>
</dbReference>
<organism evidence="3">
    <name type="scientific">Tanacetum cinerariifolium</name>
    <name type="common">Dalmatian daisy</name>
    <name type="synonym">Chrysanthemum cinerariifolium</name>
    <dbReference type="NCBI Taxonomy" id="118510"/>
    <lineage>
        <taxon>Eukaryota</taxon>
        <taxon>Viridiplantae</taxon>
        <taxon>Streptophyta</taxon>
        <taxon>Embryophyta</taxon>
        <taxon>Tracheophyta</taxon>
        <taxon>Spermatophyta</taxon>
        <taxon>Magnoliopsida</taxon>
        <taxon>eudicotyledons</taxon>
        <taxon>Gunneridae</taxon>
        <taxon>Pentapetalae</taxon>
        <taxon>asterids</taxon>
        <taxon>campanulids</taxon>
        <taxon>Asterales</taxon>
        <taxon>Asteraceae</taxon>
        <taxon>Asteroideae</taxon>
        <taxon>Anthemideae</taxon>
        <taxon>Anthemidinae</taxon>
        <taxon>Tanacetum</taxon>
    </lineage>
</organism>
<evidence type="ECO:0000259" key="2">
    <source>
        <dbReference type="PROSITE" id="PS50994"/>
    </source>
</evidence>
<dbReference type="Pfam" id="PF00665">
    <property type="entry name" value="rve"/>
    <property type="match status" value="1"/>
</dbReference>
<feature type="region of interest" description="Disordered" evidence="1">
    <location>
        <begin position="105"/>
        <end position="161"/>
    </location>
</feature>
<dbReference type="GO" id="GO:0003676">
    <property type="term" value="F:nucleic acid binding"/>
    <property type="evidence" value="ECO:0007669"/>
    <property type="project" value="InterPro"/>
</dbReference>
<dbReference type="AlphaFoldDB" id="A0A6L2NUE7"/>
<dbReference type="PANTHER" id="PTHR42648:SF21">
    <property type="entry name" value="CYSTEINE-RICH RLK (RECEPTOR-LIKE PROTEIN KINASE) 8"/>
    <property type="match status" value="1"/>
</dbReference>
<feature type="compositionally biased region" description="Polar residues" evidence="1">
    <location>
        <begin position="129"/>
        <end position="140"/>
    </location>
</feature>
<dbReference type="InterPro" id="IPR036397">
    <property type="entry name" value="RNaseH_sf"/>
</dbReference>
<dbReference type="PANTHER" id="PTHR42648">
    <property type="entry name" value="TRANSPOSASE, PUTATIVE-RELATED"/>
    <property type="match status" value="1"/>
</dbReference>
<reference evidence="3" key="1">
    <citation type="journal article" date="2019" name="Sci. Rep.">
        <title>Draft genome of Tanacetum cinerariifolium, the natural source of mosquito coil.</title>
        <authorList>
            <person name="Yamashiro T."/>
            <person name="Shiraishi A."/>
            <person name="Satake H."/>
            <person name="Nakayama K."/>
        </authorList>
    </citation>
    <scope>NUCLEOTIDE SEQUENCE</scope>
</reference>